<name>A0ABW3IUS4_9RHOB</name>
<evidence type="ECO:0000313" key="7">
    <source>
        <dbReference type="EMBL" id="MFD0981366.1"/>
    </source>
</evidence>
<comment type="subcellular location">
    <subcellularLocation>
        <location evidence="1">Cell inner membrane</location>
    </subcellularLocation>
</comment>
<sequence length="320" mass="35824">MQTSSTTDAPDTGTTGEWLQDRALRAAVWTARRLPYERRVPVFGAFARRAAGRFTPFYRRMLENLDYVWPDMDLDRRREIAAQAGDNFGRALIEHYSMAELAERMSKVVPTGPGADALRQARQDGRPIVLLTGHYGNYEAARLSLIASGLPLGGLYRPMANPYMNRHYVDSVEGLGSGPLFPQGRQGMARMLRHLKGGGAAMILNDLYVGSGEEMNFLGKPAMTGLSAAELALKLDAALIPFYGIRNPDGLSFRVEIEPKIPPSDARTMTEAFNRSLEARIEQDPGQWFWIHRRWKRKWNRGKGMVPGLHPAALPRRKSD</sequence>
<accession>A0ABW3IUS4</accession>
<dbReference type="RefSeq" id="WP_386076311.1">
    <property type="nucleotide sequence ID" value="NZ_JBHTJT010000038.1"/>
</dbReference>
<comment type="caution">
    <text evidence="7">The sequence shown here is derived from an EMBL/GenBank/DDBJ whole genome shotgun (WGS) entry which is preliminary data.</text>
</comment>
<evidence type="ECO:0000313" key="8">
    <source>
        <dbReference type="Proteomes" id="UP001597108"/>
    </source>
</evidence>
<gene>
    <name evidence="7" type="ORF">ACFQ2S_17145</name>
</gene>
<dbReference type="GO" id="GO:0016746">
    <property type="term" value="F:acyltransferase activity"/>
    <property type="evidence" value="ECO:0007669"/>
    <property type="project" value="UniProtKB-KW"/>
</dbReference>
<dbReference type="Pfam" id="PF03279">
    <property type="entry name" value="Lip_A_acyltrans"/>
    <property type="match status" value="1"/>
</dbReference>
<dbReference type="CDD" id="cd07984">
    <property type="entry name" value="LPLAT_LABLAT-like"/>
    <property type="match status" value="1"/>
</dbReference>
<keyword evidence="2" id="KW-1003">Cell membrane</keyword>
<proteinExistence type="predicted"/>
<keyword evidence="8" id="KW-1185">Reference proteome</keyword>
<evidence type="ECO:0000256" key="3">
    <source>
        <dbReference type="ARBA" id="ARBA00022519"/>
    </source>
</evidence>
<dbReference type="EMBL" id="JBHTJT010000038">
    <property type="protein sequence ID" value="MFD0981366.1"/>
    <property type="molecule type" value="Genomic_DNA"/>
</dbReference>
<keyword evidence="6 7" id="KW-0012">Acyltransferase</keyword>
<keyword evidence="4" id="KW-0808">Transferase</keyword>
<protein>
    <submittedName>
        <fullName evidence="7">Lysophospholipid acyltransferase family protein</fullName>
    </submittedName>
</protein>
<keyword evidence="5" id="KW-0472">Membrane</keyword>
<evidence type="ECO:0000256" key="6">
    <source>
        <dbReference type="ARBA" id="ARBA00023315"/>
    </source>
</evidence>
<evidence type="ECO:0000256" key="4">
    <source>
        <dbReference type="ARBA" id="ARBA00022679"/>
    </source>
</evidence>
<evidence type="ECO:0000256" key="5">
    <source>
        <dbReference type="ARBA" id="ARBA00023136"/>
    </source>
</evidence>
<dbReference type="PANTHER" id="PTHR30606:SF10">
    <property type="entry name" value="PHOSPHATIDYLINOSITOL MANNOSIDE ACYLTRANSFERASE"/>
    <property type="match status" value="1"/>
</dbReference>
<dbReference type="Proteomes" id="UP001597108">
    <property type="component" value="Unassembled WGS sequence"/>
</dbReference>
<reference evidence="8" key="1">
    <citation type="journal article" date="2019" name="Int. J. Syst. Evol. Microbiol.">
        <title>The Global Catalogue of Microorganisms (GCM) 10K type strain sequencing project: providing services to taxonomists for standard genome sequencing and annotation.</title>
        <authorList>
            <consortium name="The Broad Institute Genomics Platform"/>
            <consortium name="The Broad Institute Genome Sequencing Center for Infectious Disease"/>
            <person name="Wu L."/>
            <person name="Ma J."/>
        </authorList>
    </citation>
    <scope>NUCLEOTIDE SEQUENCE [LARGE SCALE GENOMIC DNA]</scope>
    <source>
        <strain evidence="8">CCUG 60524</strain>
    </source>
</reference>
<evidence type="ECO:0000256" key="1">
    <source>
        <dbReference type="ARBA" id="ARBA00004533"/>
    </source>
</evidence>
<dbReference type="PANTHER" id="PTHR30606">
    <property type="entry name" value="LIPID A BIOSYNTHESIS LAUROYL ACYLTRANSFERASE"/>
    <property type="match status" value="1"/>
</dbReference>
<dbReference type="InterPro" id="IPR004960">
    <property type="entry name" value="LipA_acyltrans"/>
</dbReference>
<keyword evidence="3" id="KW-0997">Cell inner membrane</keyword>
<organism evidence="7 8">
    <name type="scientific">Tropicimonas aquimaris</name>
    <dbReference type="NCBI Taxonomy" id="914152"/>
    <lineage>
        <taxon>Bacteria</taxon>
        <taxon>Pseudomonadati</taxon>
        <taxon>Pseudomonadota</taxon>
        <taxon>Alphaproteobacteria</taxon>
        <taxon>Rhodobacterales</taxon>
        <taxon>Roseobacteraceae</taxon>
        <taxon>Tropicimonas</taxon>
    </lineage>
</organism>
<evidence type="ECO:0000256" key="2">
    <source>
        <dbReference type="ARBA" id="ARBA00022475"/>
    </source>
</evidence>